<evidence type="ECO:0000313" key="3">
    <source>
        <dbReference type="Proteomes" id="UP000676649"/>
    </source>
</evidence>
<gene>
    <name evidence="2" type="ORF">KEF85_12605</name>
</gene>
<dbReference type="EMBL" id="CP073754">
    <property type="protein sequence ID" value="QWF70180.1"/>
    <property type="molecule type" value="Genomic_DNA"/>
</dbReference>
<keyword evidence="1" id="KW-1133">Transmembrane helix</keyword>
<evidence type="ECO:0000313" key="2">
    <source>
        <dbReference type="EMBL" id="QWF70180.1"/>
    </source>
</evidence>
<protein>
    <submittedName>
        <fullName evidence="2">Uncharacterized protein</fullName>
    </submittedName>
</protein>
<keyword evidence="1" id="KW-0812">Transmembrane</keyword>
<accession>A0A975MLT7</accession>
<reference evidence="2" key="1">
    <citation type="submission" date="2021-04" db="EMBL/GenBank/DDBJ databases">
        <title>Draft genome sequence data of methanotrophic Methylovulum sp. strain S1L and Methylomonas sp. strain S2AM isolated from boreal lake water columns.</title>
        <authorList>
            <person name="Rissanen A.J."/>
            <person name="Mangayil R."/>
            <person name="Svenning M.M."/>
            <person name="Khanongnuch R."/>
        </authorList>
    </citation>
    <scope>NUCLEOTIDE SEQUENCE</scope>
    <source>
        <strain evidence="2">S2AM</strain>
    </source>
</reference>
<dbReference type="AlphaFoldDB" id="A0A975MLT7"/>
<organism evidence="2 3">
    <name type="scientific">Methylomonas paludis</name>
    <dbReference type="NCBI Taxonomy" id="1173101"/>
    <lineage>
        <taxon>Bacteria</taxon>
        <taxon>Pseudomonadati</taxon>
        <taxon>Pseudomonadota</taxon>
        <taxon>Gammaproteobacteria</taxon>
        <taxon>Methylococcales</taxon>
        <taxon>Methylococcaceae</taxon>
        <taxon>Methylomonas</taxon>
    </lineage>
</organism>
<keyword evidence="3" id="KW-1185">Reference proteome</keyword>
<dbReference type="Proteomes" id="UP000676649">
    <property type="component" value="Chromosome"/>
</dbReference>
<dbReference type="RefSeq" id="WP_215581085.1">
    <property type="nucleotide sequence ID" value="NZ_CP073754.1"/>
</dbReference>
<evidence type="ECO:0000256" key="1">
    <source>
        <dbReference type="SAM" id="Phobius"/>
    </source>
</evidence>
<feature type="transmembrane region" description="Helical" evidence="1">
    <location>
        <begin position="35"/>
        <end position="54"/>
    </location>
</feature>
<sequence>MAEFNPDDIAPRQGEVVILQTIQPHHALVKANRMLVRLVFVLLSLIFVLGFLLLPRQNILEQLGRNRSQNLAEATQNPALSAEIDNLKSQMFSLVSGSIDAKLKSIEDNIRSGSINQSLETLQSLKKDVKVLADYNPQVSAAAKQVVVEQQVFKELSELKGLIYLTIVSGGLMIAALAGVWLRHRYRINYQAKAYLGRQK</sequence>
<name>A0A975MLT7_9GAMM</name>
<dbReference type="KEGG" id="mpad:KEF85_12605"/>
<keyword evidence="1" id="KW-0472">Membrane</keyword>
<proteinExistence type="predicted"/>
<feature type="transmembrane region" description="Helical" evidence="1">
    <location>
        <begin position="162"/>
        <end position="182"/>
    </location>
</feature>